<proteinExistence type="inferred from homology"/>
<reference evidence="6" key="1">
    <citation type="journal article" date="2019" name="Int. J. Syst. Evol. Microbiol.">
        <title>The Global Catalogue of Microorganisms (GCM) 10K type strain sequencing project: providing services to taxonomists for standard genome sequencing and annotation.</title>
        <authorList>
            <consortium name="The Broad Institute Genomics Platform"/>
            <consortium name="The Broad Institute Genome Sequencing Center for Infectious Disease"/>
            <person name="Wu L."/>
            <person name="Ma J."/>
        </authorList>
    </citation>
    <scope>NUCLEOTIDE SEQUENCE [LARGE SCALE GENOMIC DNA]</scope>
    <source>
        <strain evidence="6">CGMCC 1.15809</strain>
    </source>
</reference>
<dbReference type="EC" id="2.1.1.-" evidence="5"/>
<evidence type="ECO:0000256" key="2">
    <source>
        <dbReference type="ARBA" id="ARBA00022603"/>
    </source>
</evidence>
<evidence type="ECO:0000313" key="6">
    <source>
        <dbReference type="Proteomes" id="UP001596241"/>
    </source>
</evidence>
<dbReference type="Pfam" id="PF08241">
    <property type="entry name" value="Methyltransf_11"/>
    <property type="match status" value="1"/>
</dbReference>
<evidence type="ECO:0000313" key="5">
    <source>
        <dbReference type="EMBL" id="MFC5895597.1"/>
    </source>
</evidence>
<dbReference type="PANTHER" id="PTHR44942">
    <property type="entry name" value="METHYLTRANSF_11 DOMAIN-CONTAINING PROTEIN"/>
    <property type="match status" value="1"/>
</dbReference>
<keyword evidence="2 5" id="KW-0489">Methyltransferase</keyword>
<keyword evidence="3 5" id="KW-0808">Transferase</keyword>
<dbReference type="Gene3D" id="3.40.50.150">
    <property type="entry name" value="Vaccinia Virus protein VP39"/>
    <property type="match status" value="1"/>
</dbReference>
<accession>A0ABW1FMB2</accession>
<feature type="domain" description="Methyltransferase type 11" evidence="4">
    <location>
        <begin position="50"/>
        <end position="138"/>
    </location>
</feature>
<evidence type="ECO:0000256" key="3">
    <source>
        <dbReference type="ARBA" id="ARBA00022679"/>
    </source>
</evidence>
<dbReference type="EMBL" id="JBHSPW010000011">
    <property type="protein sequence ID" value="MFC5895597.1"/>
    <property type="molecule type" value="Genomic_DNA"/>
</dbReference>
<sequence>MNDVTDGVRSQAFDAAAAHYAESRPSYPPALLDFVAACLGRPLAGARVADVGAGTGIATALLREHGAEVIAVEPGAAMAAQLRRALPDVPLVRGDGNALPLADASCDLVTYAQSWQWTDTARSVPEARRVVRAGGALAVWWNTTAFGVPWLRAQHERIARHCGVAPRPVTRPDDAQAIRLAGLTGLRVARRLLPWGRAVPLGTHLANVGSRSALLVLEPAARRAFLDAERERLRADFPDGVVEERYVVDVLVAGEL</sequence>
<dbReference type="RefSeq" id="WP_386460839.1">
    <property type="nucleotide sequence ID" value="NZ_BAAAWG010000014.1"/>
</dbReference>
<dbReference type="InterPro" id="IPR051052">
    <property type="entry name" value="Diverse_substrate_MTase"/>
</dbReference>
<evidence type="ECO:0000256" key="1">
    <source>
        <dbReference type="ARBA" id="ARBA00008361"/>
    </source>
</evidence>
<organism evidence="5 6">
    <name type="scientific">Streptomyces ramulosus</name>
    <dbReference type="NCBI Taxonomy" id="47762"/>
    <lineage>
        <taxon>Bacteria</taxon>
        <taxon>Bacillati</taxon>
        <taxon>Actinomycetota</taxon>
        <taxon>Actinomycetes</taxon>
        <taxon>Kitasatosporales</taxon>
        <taxon>Streptomycetaceae</taxon>
        <taxon>Streptomyces</taxon>
    </lineage>
</organism>
<dbReference type="InterPro" id="IPR029063">
    <property type="entry name" value="SAM-dependent_MTases_sf"/>
</dbReference>
<protein>
    <submittedName>
        <fullName evidence="5">Class I SAM-dependent methyltransferase</fullName>
        <ecNumber evidence="5">2.1.1.-</ecNumber>
    </submittedName>
</protein>
<dbReference type="InterPro" id="IPR013216">
    <property type="entry name" value="Methyltransf_11"/>
</dbReference>
<dbReference type="CDD" id="cd02440">
    <property type="entry name" value="AdoMet_MTases"/>
    <property type="match status" value="1"/>
</dbReference>
<dbReference type="GO" id="GO:0008168">
    <property type="term" value="F:methyltransferase activity"/>
    <property type="evidence" value="ECO:0007669"/>
    <property type="project" value="UniProtKB-KW"/>
</dbReference>
<dbReference type="GO" id="GO:0032259">
    <property type="term" value="P:methylation"/>
    <property type="evidence" value="ECO:0007669"/>
    <property type="project" value="UniProtKB-KW"/>
</dbReference>
<dbReference type="SUPFAM" id="SSF53335">
    <property type="entry name" value="S-adenosyl-L-methionine-dependent methyltransferases"/>
    <property type="match status" value="1"/>
</dbReference>
<dbReference type="PANTHER" id="PTHR44942:SF4">
    <property type="entry name" value="METHYLTRANSFERASE TYPE 11 DOMAIN-CONTAINING PROTEIN"/>
    <property type="match status" value="1"/>
</dbReference>
<keyword evidence="6" id="KW-1185">Reference proteome</keyword>
<evidence type="ECO:0000259" key="4">
    <source>
        <dbReference type="Pfam" id="PF08241"/>
    </source>
</evidence>
<gene>
    <name evidence="5" type="ORF">ACFP3M_22645</name>
</gene>
<name>A0ABW1FMB2_9ACTN</name>
<dbReference type="Proteomes" id="UP001596241">
    <property type="component" value="Unassembled WGS sequence"/>
</dbReference>
<comment type="similarity">
    <text evidence="1">Belongs to the methyltransferase superfamily.</text>
</comment>
<comment type="caution">
    <text evidence="5">The sequence shown here is derived from an EMBL/GenBank/DDBJ whole genome shotgun (WGS) entry which is preliminary data.</text>
</comment>